<dbReference type="PANTHER" id="PTHR46796:SF13">
    <property type="entry name" value="HTH-TYPE TRANSCRIPTIONAL ACTIVATOR RHAS"/>
    <property type="match status" value="1"/>
</dbReference>
<dbReference type="OrthoDB" id="635259at2"/>
<comment type="caution">
    <text evidence="5">The sequence shown here is derived from an EMBL/GenBank/DDBJ whole genome shotgun (WGS) entry which is preliminary data.</text>
</comment>
<evidence type="ECO:0000259" key="4">
    <source>
        <dbReference type="PROSITE" id="PS01124"/>
    </source>
</evidence>
<dbReference type="PANTHER" id="PTHR46796">
    <property type="entry name" value="HTH-TYPE TRANSCRIPTIONAL ACTIVATOR RHAS-RELATED"/>
    <property type="match status" value="1"/>
</dbReference>
<gene>
    <name evidence="5" type="ORF">C8N25_1071</name>
</gene>
<keyword evidence="1" id="KW-0805">Transcription regulation</keyword>
<protein>
    <submittedName>
        <fullName evidence="5">Helix-turn-helix protein</fullName>
    </submittedName>
</protein>
<dbReference type="InterPro" id="IPR018060">
    <property type="entry name" value="HTH_AraC"/>
</dbReference>
<feature type="domain" description="HTH araC/xylS-type" evidence="4">
    <location>
        <begin position="170"/>
        <end position="271"/>
    </location>
</feature>
<keyword evidence="6" id="KW-1185">Reference proteome</keyword>
<sequence>MVKTKIASPTGILQDYIHSFELREVDTFNEVMKKPCHGSHEVLISLIIGSNRPMFKPISKHISGFNCDDVKPLFSGVIGVQSNMKGFFIFQGRYKIFTIQFQPIGFSSIFQIPVNTITDQFFDAKDLFHLEFEDLHEQLHENITFQKMVILTQNFLERKLASNQTLWKSEAIRKASNSLIYEPNAYSMEQLAFHSNMSLKTFERKFIEIVGIRPKLYTRIRRFNQALKLKQYHTELNWLDVCVETGYFDLNHLNKDFKALAGNPPASFFKNTPPPDEDFSHL</sequence>
<dbReference type="GO" id="GO:0043565">
    <property type="term" value="F:sequence-specific DNA binding"/>
    <property type="evidence" value="ECO:0007669"/>
    <property type="project" value="InterPro"/>
</dbReference>
<organism evidence="5 6">
    <name type="scientific">Algoriphagus antarcticus</name>
    <dbReference type="NCBI Taxonomy" id="238540"/>
    <lineage>
        <taxon>Bacteria</taxon>
        <taxon>Pseudomonadati</taxon>
        <taxon>Bacteroidota</taxon>
        <taxon>Cytophagia</taxon>
        <taxon>Cytophagales</taxon>
        <taxon>Cyclobacteriaceae</taxon>
        <taxon>Algoriphagus</taxon>
    </lineage>
</organism>
<reference evidence="5 6" key="1">
    <citation type="submission" date="2018-08" db="EMBL/GenBank/DDBJ databases">
        <title>Genomic Encyclopedia of Archaeal and Bacterial Type Strains, Phase II (KMG-II): from individual species to whole genera.</title>
        <authorList>
            <person name="Goeker M."/>
        </authorList>
    </citation>
    <scope>NUCLEOTIDE SEQUENCE [LARGE SCALE GENOMIC DNA]</scope>
    <source>
        <strain evidence="5 6">DSM 15986</strain>
    </source>
</reference>
<evidence type="ECO:0000256" key="2">
    <source>
        <dbReference type="ARBA" id="ARBA00023125"/>
    </source>
</evidence>
<keyword evidence="3" id="KW-0804">Transcription</keyword>
<evidence type="ECO:0000256" key="3">
    <source>
        <dbReference type="ARBA" id="ARBA00023163"/>
    </source>
</evidence>
<dbReference type="EMBL" id="QUNF01000007">
    <property type="protein sequence ID" value="REG90264.1"/>
    <property type="molecule type" value="Genomic_DNA"/>
</dbReference>
<evidence type="ECO:0000313" key="6">
    <source>
        <dbReference type="Proteomes" id="UP000256405"/>
    </source>
</evidence>
<dbReference type="RefSeq" id="WP_086539987.1">
    <property type="nucleotide sequence ID" value="NZ_MSSW01000006.1"/>
</dbReference>
<dbReference type="GO" id="GO:0003700">
    <property type="term" value="F:DNA-binding transcription factor activity"/>
    <property type="evidence" value="ECO:0007669"/>
    <property type="project" value="InterPro"/>
</dbReference>
<accession>A0A3E0DW12</accession>
<dbReference type="Gene3D" id="1.10.10.60">
    <property type="entry name" value="Homeodomain-like"/>
    <property type="match status" value="1"/>
</dbReference>
<keyword evidence="2" id="KW-0238">DNA-binding</keyword>
<name>A0A3E0DW12_9BACT</name>
<dbReference type="InterPro" id="IPR050204">
    <property type="entry name" value="AraC_XylS_family_regulators"/>
</dbReference>
<dbReference type="PROSITE" id="PS01124">
    <property type="entry name" value="HTH_ARAC_FAMILY_2"/>
    <property type="match status" value="1"/>
</dbReference>
<dbReference type="SMART" id="SM00342">
    <property type="entry name" value="HTH_ARAC"/>
    <property type="match status" value="1"/>
</dbReference>
<evidence type="ECO:0000256" key="1">
    <source>
        <dbReference type="ARBA" id="ARBA00023015"/>
    </source>
</evidence>
<proteinExistence type="predicted"/>
<dbReference type="Pfam" id="PF12833">
    <property type="entry name" value="HTH_18"/>
    <property type="match status" value="1"/>
</dbReference>
<dbReference type="Proteomes" id="UP000256405">
    <property type="component" value="Unassembled WGS sequence"/>
</dbReference>
<evidence type="ECO:0000313" key="5">
    <source>
        <dbReference type="EMBL" id="REG90264.1"/>
    </source>
</evidence>
<dbReference type="AlphaFoldDB" id="A0A3E0DW12"/>